<evidence type="ECO:0000313" key="2">
    <source>
        <dbReference type="EMBL" id="GME70962.1"/>
    </source>
</evidence>
<reference evidence="2" key="1">
    <citation type="submission" date="2023-04" db="EMBL/GenBank/DDBJ databases">
        <title>Candida boidinii NBRC 10035.</title>
        <authorList>
            <person name="Ichikawa N."/>
            <person name="Sato H."/>
            <person name="Tonouchi N."/>
        </authorList>
    </citation>
    <scope>NUCLEOTIDE SEQUENCE</scope>
    <source>
        <strain evidence="2">NBRC 10035</strain>
    </source>
</reference>
<evidence type="ECO:0000313" key="3">
    <source>
        <dbReference type="Proteomes" id="UP001165120"/>
    </source>
</evidence>
<proteinExistence type="predicted"/>
<dbReference type="Proteomes" id="UP001165120">
    <property type="component" value="Unassembled WGS sequence"/>
</dbReference>
<dbReference type="InterPro" id="IPR043502">
    <property type="entry name" value="DNA/RNA_pol_sf"/>
</dbReference>
<dbReference type="SUPFAM" id="SSF56672">
    <property type="entry name" value="DNA/RNA polymerases"/>
    <property type="match status" value="1"/>
</dbReference>
<dbReference type="PANTHER" id="PTHR31635">
    <property type="entry name" value="REVERSE TRANSCRIPTASE DOMAIN-CONTAINING PROTEIN-RELATED"/>
    <property type="match status" value="1"/>
</dbReference>
<keyword evidence="3" id="KW-1185">Reference proteome</keyword>
<dbReference type="PANTHER" id="PTHR31635:SF196">
    <property type="entry name" value="REVERSE TRANSCRIPTASE DOMAIN-CONTAINING PROTEIN-RELATED"/>
    <property type="match status" value="1"/>
</dbReference>
<name>A0A9W6T171_CANBO</name>
<dbReference type="InterPro" id="IPR000477">
    <property type="entry name" value="RT_dom"/>
</dbReference>
<accession>A0A9W6T171</accession>
<sequence>MVQKLSHHVTNSPSPNSKVRYLTLLDMAKAFDSISHNYIYNILERMNFPLNFINYIRDQIGNNTAQLLNGQLVYRPTIKINGGTRQRLPICPALFDLCIEPLIHQLYTNLQGYSITPSQFPYSNSSSELIGRGATTELNPFKIKILAFADDLITFNNSFEDTIKTVTVCRDFATVSGCSFNQQKTKIYCHAEVQRHLQDFVHEYSYEISIHDINTSPVYLGGRLAQFYWTSKLSELEKPLSGNSLP</sequence>
<dbReference type="PROSITE" id="PS50878">
    <property type="entry name" value="RT_POL"/>
    <property type="match status" value="1"/>
</dbReference>
<evidence type="ECO:0000259" key="1">
    <source>
        <dbReference type="PROSITE" id="PS50878"/>
    </source>
</evidence>
<gene>
    <name evidence="2" type="ORF">Cboi02_000302600</name>
</gene>
<protein>
    <submittedName>
        <fullName evidence="2">Unnamed protein product</fullName>
    </submittedName>
</protein>
<dbReference type="AlphaFoldDB" id="A0A9W6T171"/>
<comment type="caution">
    <text evidence="2">The sequence shown here is derived from an EMBL/GenBank/DDBJ whole genome shotgun (WGS) entry which is preliminary data.</text>
</comment>
<dbReference type="Pfam" id="PF00078">
    <property type="entry name" value="RVT_1"/>
    <property type="match status" value="1"/>
</dbReference>
<dbReference type="EMBL" id="BSXN01000983">
    <property type="protein sequence ID" value="GME70962.1"/>
    <property type="molecule type" value="Genomic_DNA"/>
</dbReference>
<organism evidence="2 3">
    <name type="scientific">Candida boidinii</name>
    <name type="common">Yeast</name>
    <dbReference type="NCBI Taxonomy" id="5477"/>
    <lineage>
        <taxon>Eukaryota</taxon>
        <taxon>Fungi</taxon>
        <taxon>Dikarya</taxon>
        <taxon>Ascomycota</taxon>
        <taxon>Saccharomycotina</taxon>
        <taxon>Pichiomycetes</taxon>
        <taxon>Pichiales</taxon>
        <taxon>Pichiaceae</taxon>
        <taxon>Ogataea</taxon>
        <taxon>Ogataea/Candida clade</taxon>
    </lineage>
</organism>
<feature type="domain" description="Reverse transcriptase" evidence="1">
    <location>
        <begin position="1"/>
        <end position="224"/>
    </location>
</feature>